<dbReference type="PROSITE" id="PS51257">
    <property type="entry name" value="PROKAR_LIPOPROTEIN"/>
    <property type="match status" value="1"/>
</dbReference>
<accession>A0A345YF74</accession>
<dbReference type="InterPro" id="IPR007410">
    <property type="entry name" value="LpqE-like"/>
</dbReference>
<dbReference type="InterPro" id="IPR036182">
    <property type="entry name" value="PCuAC_sf"/>
</dbReference>
<dbReference type="Proteomes" id="UP000254508">
    <property type="component" value="Chromosome"/>
</dbReference>
<evidence type="ECO:0000256" key="1">
    <source>
        <dbReference type="SAM" id="SignalP"/>
    </source>
</evidence>
<name>A0A345YF74_9SPHN</name>
<keyword evidence="3" id="KW-1185">Reference proteome</keyword>
<dbReference type="OrthoDB" id="9796962at2"/>
<evidence type="ECO:0000313" key="3">
    <source>
        <dbReference type="Proteomes" id="UP000254508"/>
    </source>
</evidence>
<dbReference type="KEGG" id="err:DVR09_09765"/>
<dbReference type="EMBL" id="CP031357">
    <property type="protein sequence ID" value="AXK42576.1"/>
    <property type="molecule type" value="Genomic_DNA"/>
</dbReference>
<reference evidence="3" key="1">
    <citation type="submission" date="2018-07" db="EMBL/GenBank/DDBJ databases">
        <title>Genome sequence of Erythrobacter strain YH-07, an antagonistic bacterium isolated from Yellow Sea.</title>
        <authorList>
            <person name="Tang T."/>
            <person name="Liu Q."/>
            <person name="Sun X."/>
        </authorList>
    </citation>
    <scope>NUCLEOTIDE SEQUENCE [LARGE SCALE GENOMIC DNA]</scope>
    <source>
        <strain evidence="3">YH-07</strain>
    </source>
</reference>
<dbReference type="PANTHER" id="PTHR36302:SF1">
    <property type="entry name" value="COPPER CHAPERONE PCU(A)C"/>
    <property type="match status" value="1"/>
</dbReference>
<dbReference type="Gene3D" id="2.60.40.1890">
    <property type="entry name" value="PCu(A)C copper chaperone"/>
    <property type="match status" value="1"/>
</dbReference>
<dbReference type="PANTHER" id="PTHR36302">
    <property type="entry name" value="BLR7088 PROTEIN"/>
    <property type="match status" value="1"/>
</dbReference>
<keyword evidence="1" id="KW-0732">Signal</keyword>
<feature type="chain" id="PRO_5016972786" evidence="1">
    <location>
        <begin position="20"/>
        <end position="159"/>
    </location>
</feature>
<dbReference type="SUPFAM" id="SSF110087">
    <property type="entry name" value="DR1885-like metal-binding protein"/>
    <property type="match status" value="1"/>
</dbReference>
<dbReference type="RefSeq" id="WP_115416757.1">
    <property type="nucleotide sequence ID" value="NZ_CP031357.1"/>
</dbReference>
<feature type="signal peptide" evidence="1">
    <location>
        <begin position="1"/>
        <end position="19"/>
    </location>
</feature>
<dbReference type="AlphaFoldDB" id="A0A345YF74"/>
<evidence type="ECO:0000313" key="2">
    <source>
        <dbReference type="EMBL" id="AXK42576.1"/>
    </source>
</evidence>
<sequence>MKMTHFAPFALACTAIGLAGCASETEESTTPASDGVSLEVSNARLMLPAVSDRPGAIYFDVENTGDRNYAIRRADVEGAGNAELHGSMEMDGQMMMDSVGQVLVNAGGTESFEPGGFHVMVFDLDPSLEAGGTTEMTLTVVGGKKKSFPVEIRAAGDER</sequence>
<protein>
    <submittedName>
        <fullName evidence="2">Copper chaperone PCu(A)C</fullName>
    </submittedName>
</protein>
<dbReference type="InterPro" id="IPR058248">
    <property type="entry name" value="Lxx211020-like"/>
</dbReference>
<proteinExistence type="predicted"/>
<gene>
    <name evidence="2" type="ORF">DVR09_09765</name>
</gene>
<organism evidence="2 3">
    <name type="scientific">Erythrobacter aureus</name>
    <dbReference type="NCBI Taxonomy" id="2182384"/>
    <lineage>
        <taxon>Bacteria</taxon>
        <taxon>Pseudomonadati</taxon>
        <taxon>Pseudomonadota</taxon>
        <taxon>Alphaproteobacteria</taxon>
        <taxon>Sphingomonadales</taxon>
        <taxon>Erythrobacteraceae</taxon>
        <taxon>Erythrobacter/Porphyrobacter group</taxon>
        <taxon>Erythrobacter</taxon>
    </lineage>
</organism>
<dbReference type="Pfam" id="PF04314">
    <property type="entry name" value="PCuAC"/>
    <property type="match status" value="1"/>
</dbReference>